<name>A0A2Z6RPX9_9GLOM</name>
<evidence type="ECO:0000313" key="3">
    <source>
        <dbReference type="EMBL" id="GET04011.1"/>
    </source>
</evidence>
<accession>A0A2Z6RPX9</accession>
<dbReference type="AlphaFoldDB" id="A0A2Z6RPX9"/>
<reference evidence="2 4" key="1">
    <citation type="submission" date="2017-11" db="EMBL/GenBank/DDBJ databases">
        <title>The genome of Rhizophagus clarus HR1 reveals common genetic basis of auxotrophy among arbuscular mycorrhizal fungi.</title>
        <authorList>
            <person name="Kobayashi Y."/>
        </authorList>
    </citation>
    <scope>NUCLEOTIDE SEQUENCE [LARGE SCALE GENOMIC DNA]</scope>
    <source>
        <strain evidence="2 4">HR1</strain>
    </source>
</reference>
<protein>
    <submittedName>
        <fullName evidence="2">Uncharacterized protein</fullName>
    </submittedName>
</protein>
<dbReference type="Proteomes" id="UP000615446">
    <property type="component" value="Unassembled WGS sequence"/>
</dbReference>
<dbReference type="Proteomes" id="UP000247702">
    <property type="component" value="Unassembled WGS sequence"/>
</dbReference>
<dbReference type="EMBL" id="BEXD01003985">
    <property type="protein sequence ID" value="GBC05088.1"/>
    <property type="molecule type" value="Genomic_DNA"/>
</dbReference>
<evidence type="ECO:0000313" key="4">
    <source>
        <dbReference type="Proteomes" id="UP000247702"/>
    </source>
</evidence>
<comment type="caution">
    <text evidence="2">The sequence shown here is derived from an EMBL/GenBank/DDBJ whole genome shotgun (WGS) entry which is preliminary data.</text>
</comment>
<reference evidence="3" key="2">
    <citation type="submission" date="2019-10" db="EMBL/GenBank/DDBJ databases">
        <title>Conservation and host-specific expression of non-tandemly repeated heterogenous ribosome RNA gene in arbuscular mycorrhizal fungi.</title>
        <authorList>
            <person name="Maeda T."/>
            <person name="Kobayashi Y."/>
            <person name="Nakagawa T."/>
            <person name="Ezawa T."/>
            <person name="Yamaguchi K."/>
            <person name="Bino T."/>
            <person name="Nishimoto Y."/>
            <person name="Shigenobu S."/>
            <person name="Kawaguchi M."/>
        </authorList>
    </citation>
    <scope>NUCLEOTIDE SEQUENCE</scope>
    <source>
        <strain evidence="3">HR1</strain>
    </source>
</reference>
<feature type="coiled-coil region" evidence="1">
    <location>
        <begin position="5"/>
        <end position="50"/>
    </location>
</feature>
<dbReference type="EMBL" id="BLAL01000338">
    <property type="protein sequence ID" value="GET04011.1"/>
    <property type="molecule type" value="Genomic_DNA"/>
</dbReference>
<sequence>MTENLKELKLRLTTTNLDKENLKDSLKDGLKEIRSQRRKSKEDLSEMQENRLNSEIQASNLFEQMFGK</sequence>
<dbReference type="OrthoDB" id="10380645at2759"/>
<keyword evidence="4" id="KW-1185">Reference proteome</keyword>
<evidence type="ECO:0000313" key="2">
    <source>
        <dbReference type="EMBL" id="GBC05088.1"/>
    </source>
</evidence>
<evidence type="ECO:0000256" key="1">
    <source>
        <dbReference type="SAM" id="Coils"/>
    </source>
</evidence>
<gene>
    <name evidence="3" type="ORF">RCL2_003031200</name>
    <name evidence="2" type="ORF">RclHR1_06020003</name>
</gene>
<proteinExistence type="predicted"/>
<keyword evidence="1" id="KW-0175">Coiled coil</keyword>
<organism evidence="2 4">
    <name type="scientific">Rhizophagus clarus</name>
    <dbReference type="NCBI Taxonomy" id="94130"/>
    <lineage>
        <taxon>Eukaryota</taxon>
        <taxon>Fungi</taxon>
        <taxon>Fungi incertae sedis</taxon>
        <taxon>Mucoromycota</taxon>
        <taxon>Glomeromycotina</taxon>
        <taxon>Glomeromycetes</taxon>
        <taxon>Glomerales</taxon>
        <taxon>Glomeraceae</taxon>
        <taxon>Rhizophagus</taxon>
    </lineage>
</organism>